<gene>
    <name evidence="4" type="ORF">STCU_03199</name>
</gene>
<dbReference type="InterPro" id="IPR002469">
    <property type="entry name" value="Peptidase_S9B_N"/>
</dbReference>
<dbReference type="GO" id="GO:0008236">
    <property type="term" value="F:serine-type peptidase activity"/>
    <property type="evidence" value="ECO:0007669"/>
    <property type="project" value="InterPro"/>
</dbReference>
<reference evidence="4 5" key="1">
    <citation type="journal article" date="2013" name="PLoS ONE">
        <title>Predicting the Proteins of Angomonas deanei, Strigomonas culicis and Their Respective Endosymbionts Reveals New Aspects of the Trypanosomatidae Family.</title>
        <authorList>
            <person name="Motta M.C."/>
            <person name="Martins A.C."/>
            <person name="de Souza S.S."/>
            <person name="Catta-Preta C.M."/>
            <person name="Silva R."/>
            <person name="Klein C.C."/>
            <person name="de Almeida L.G."/>
            <person name="de Lima Cunha O."/>
            <person name="Ciapina L.P."/>
            <person name="Brocchi M."/>
            <person name="Colabardini A.C."/>
            <person name="de Araujo Lima B."/>
            <person name="Machado C.R."/>
            <person name="de Almeida Soares C.M."/>
            <person name="Probst C.M."/>
            <person name="de Menezes C.B."/>
            <person name="Thompson C.E."/>
            <person name="Bartholomeu D.C."/>
            <person name="Gradia D.F."/>
            <person name="Pavoni D.P."/>
            <person name="Grisard E.C."/>
            <person name="Fantinatti-Garboggini F."/>
            <person name="Marchini F.K."/>
            <person name="Rodrigues-Luiz G.F."/>
            <person name="Wagner G."/>
            <person name="Goldman G.H."/>
            <person name="Fietto J.L."/>
            <person name="Elias M.C."/>
            <person name="Goldman M.H."/>
            <person name="Sagot M.F."/>
            <person name="Pereira M."/>
            <person name="Stoco P.H."/>
            <person name="de Mendonca-Neto R.P."/>
            <person name="Teixeira S.M."/>
            <person name="Maciel T.E."/>
            <person name="de Oliveira Mendes T.A."/>
            <person name="Urmenyi T.P."/>
            <person name="de Souza W."/>
            <person name="Schenkman S."/>
            <person name="de Vasconcelos A.T."/>
        </authorList>
    </citation>
    <scope>NUCLEOTIDE SEQUENCE [LARGE SCALE GENOMIC DNA]</scope>
</reference>
<organism evidence="4 5">
    <name type="scientific">Strigomonas culicis</name>
    <dbReference type="NCBI Taxonomy" id="28005"/>
    <lineage>
        <taxon>Eukaryota</taxon>
        <taxon>Discoba</taxon>
        <taxon>Euglenozoa</taxon>
        <taxon>Kinetoplastea</taxon>
        <taxon>Metakinetoplastina</taxon>
        <taxon>Trypanosomatida</taxon>
        <taxon>Trypanosomatidae</taxon>
        <taxon>Strigomonadinae</taxon>
        <taxon>Strigomonas</taxon>
    </lineage>
</organism>
<proteinExistence type="predicted"/>
<evidence type="ECO:0000259" key="2">
    <source>
        <dbReference type="Pfam" id="PF00326"/>
    </source>
</evidence>
<keyword evidence="5" id="KW-1185">Reference proteome</keyword>
<evidence type="ECO:0000256" key="1">
    <source>
        <dbReference type="SAM" id="MobiDB-lite"/>
    </source>
</evidence>
<dbReference type="GO" id="GO:0006508">
    <property type="term" value="P:proteolysis"/>
    <property type="evidence" value="ECO:0007669"/>
    <property type="project" value="InterPro"/>
</dbReference>
<feature type="region of interest" description="Disordered" evidence="1">
    <location>
        <begin position="39"/>
        <end position="65"/>
    </location>
</feature>
<protein>
    <submittedName>
        <fullName evidence="4">Dipeptidyl-peptidase 9</fullName>
    </submittedName>
</protein>
<dbReference type="Pfam" id="PF00930">
    <property type="entry name" value="DPPIV_N"/>
    <property type="match status" value="1"/>
</dbReference>
<accession>S9VXN2</accession>
<dbReference type="Gene3D" id="2.140.10.30">
    <property type="entry name" value="Dipeptidylpeptidase IV, N-terminal domain"/>
    <property type="match status" value="1"/>
</dbReference>
<sequence length="905" mass="100549">MHGDTTVLVPREHFAVTCMDTHRRLQICDRGRWLSEEAKRDAGAEADRREAQPLSKEEELLRERTRSKTTGVSMYKVREDGVILFTSGLVLNIFFPTNASGVVGLGKGTYKVFDFLSAATKERYPHLATRPSMHYDIDQSHCATSREGRAVTVTPITFVNSNNVYEMRIVEDAAQTQPFDVHVRQLTSIGDELHPCGVADYIMQEEFDRFAAHASRRRAGAIATDGDRTRALTLLYTYTDCTRTREVHLLKGTVSLPDAYPAEAFDAQHHFHPDAEAEREESVEQMPYPRVGDPNARSCLALLQDECADTPGRRCYLPPGAIDRVAPWAEYIPRFGFKNENEIYFTLLDRKQERHAIYSCPIKDLPTLTCEEDLKSVFAQSAPSYHEGPRKVPLTLEWQQHVPWAWVEVQPGPPIFFTAQGDFVVAHAARETPAADDADATAHYHLFYRRPAPAAGPGEHAAPAAAAWVPLTTGPWNVTPRTVQLRGAQVFFTANAHDRIGTALYGLSLEAFLHDTAAAARPFDAAALTRLSPVDEHVVLFTLRTPADGPGGSSGASGDAGRATPTTIYYMTTTRQTPAKLYRCQVQGRTVEPREPLQLPPWTPELFSRVPVVKPRVVTVKNRRGVALSGLVYVSPKYEKSQNRDQRGPLALYVYGGPHVQLVHRHAYYAMVHAQVQVLLQEGIHVAVVDNQMSNANGLRDLSICKNNMGRFETDDYVDFVHYLTASPTLIDDATPSPLPPFTLLVDPKRVAIFGWSYGGYATLLAMCQAPHVFRIGFAGAPVGDWRLYDTGYTERYLGLLTDAEAAAEALSTEAVAVRSAYLRSAISHYASGFPDDMNRVFIAHGLLDENVHFTNSCSVVQAMIAEGKPYSMLVYPGERHGLRQQAASRLHYESMLVKTLVELL</sequence>
<dbReference type="OrthoDB" id="16520at2759"/>
<dbReference type="SUPFAM" id="SSF53474">
    <property type="entry name" value="alpha/beta-Hydrolases"/>
    <property type="match status" value="1"/>
</dbReference>
<feature type="domain" description="Dipeptidylpeptidase IV N-terminal" evidence="3">
    <location>
        <begin position="275"/>
        <end position="510"/>
    </location>
</feature>
<dbReference type="Proteomes" id="UP000015354">
    <property type="component" value="Unassembled WGS sequence"/>
</dbReference>
<feature type="domain" description="Peptidase S9 prolyl oligopeptidase catalytic" evidence="2">
    <location>
        <begin position="745"/>
        <end position="896"/>
    </location>
</feature>
<name>S9VXN2_9TRYP</name>
<dbReference type="PANTHER" id="PTHR11731:SF193">
    <property type="entry name" value="DIPEPTIDYL PEPTIDASE 9"/>
    <property type="match status" value="1"/>
</dbReference>
<evidence type="ECO:0000313" key="4">
    <source>
        <dbReference type="EMBL" id="EPY31826.1"/>
    </source>
</evidence>
<dbReference type="GO" id="GO:0008239">
    <property type="term" value="F:dipeptidyl-peptidase activity"/>
    <property type="evidence" value="ECO:0007669"/>
    <property type="project" value="TreeGrafter"/>
</dbReference>
<comment type="caution">
    <text evidence="4">The sequence shown here is derived from an EMBL/GenBank/DDBJ whole genome shotgun (WGS) entry which is preliminary data.</text>
</comment>
<dbReference type="AlphaFoldDB" id="S9VXN2"/>
<evidence type="ECO:0000259" key="3">
    <source>
        <dbReference type="Pfam" id="PF00930"/>
    </source>
</evidence>
<dbReference type="Pfam" id="PF00326">
    <property type="entry name" value="Peptidase_S9"/>
    <property type="match status" value="1"/>
</dbReference>
<dbReference type="EMBL" id="ATMH01003199">
    <property type="protein sequence ID" value="EPY31826.1"/>
    <property type="molecule type" value="Genomic_DNA"/>
</dbReference>
<dbReference type="InterPro" id="IPR050278">
    <property type="entry name" value="Serine_Prot_S9B/DPPIV"/>
</dbReference>
<evidence type="ECO:0000313" key="5">
    <source>
        <dbReference type="Proteomes" id="UP000015354"/>
    </source>
</evidence>
<dbReference type="Gene3D" id="3.40.50.1820">
    <property type="entry name" value="alpha/beta hydrolase"/>
    <property type="match status" value="1"/>
</dbReference>
<dbReference type="PANTHER" id="PTHR11731">
    <property type="entry name" value="PROTEASE FAMILY S9B,C DIPEPTIDYL-PEPTIDASE IV-RELATED"/>
    <property type="match status" value="1"/>
</dbReference>
<dbReference type="InterPro" id="IPR001375">
    <property type="entry name" value="Peptidase_S9_cat"/>
</dbReference>
<dbReference type="InterPro" id="IPR029058">
    <property type="entry name" value="AB_hydrolase_fold"/>
</dbReference>